<dbReference type="HAMAP" id="MF_00682">
    <property type="entry name" value="HscB"/>
    <property type="match status" value="1"/>
</dbReference>
<dbReference type="SMART" id="SM00271">
    <property type="entry name" value="DnaJ"/>
    <property type="match status" value="1"/>
</dbReference>
<keyword evidence="7" id="KW-1185">Reference proteome</keyword>
<protein>
    <recommendedName>
        <fullName evidence="4">Co-chaperone protein HscB homolog</fullName>
    </recommendedName>
</protein>
<dbReference type="SUPFAM" id="SSF46565">
    <property type="entry name" value="Chaperone J-domain"/>
    <property type="match status" value="1"/>
</dbReference>
<sequence length="172" mass="19425">MKQNHFELFQLPSSFTVDGEALDAAYREVQGRVHPDRFVNATDAEKRVAMQWATRANEAYATLRNPQKRAQYLCEINGVDLQTESNTAMPASFLMQQMEWREALEDARAAKDAGALDALDAQLRRERKDMLEQVGGQLDAGDYHGAAQTVRAMMFLDKFGEEVQYAFEALDA</sequence>
<keyword evidence="2 4" id="KW-0143">Chaperone</keyword>
<proteinExistence type="inferred from homology"/>
<feature type="domain" description="J" evidence="5">
    <location>
        <begin position="4"/>
        <end position="76"/>
    </location>
</feature>
<comment type="subunit">
    <text evidence="4">Interacts with HscA and stimulates its ATPase activity.</text>
</comment>
<dbReference type="InterPro" id="IPR036869">
    <property type="entry name" value="J_dom_sf"/>
</dbReference>
<dbReference type="Gene3D" id="1.10.287.110">
    <property type="entry name" value="DnaJ domain"/>
    <property type="match status" value="1"/>
</dbReference>
<dbReference type="InterPro" id="IPR036386">
    <property type="entry name" value="HscB_C_sf"/>
</dbReference>
<gene>
    <name evidence="4 6" type="primary">hscB</name>
    <name evidence="6" type="ORF">LE190_03490</name>
</gene>
<dbReference type="NCBIfam" id="NF002935">
    <property type="entry name" value="PRK03578.1"/>
    <property type="match status" value="1"/>
</dbReference>
<evidence type="ECO:0000313" key="7">
    <source>
        <dbReference type="Proteomes" id="UP001198602"/>
    </source>
</evidence>
<comment type="function">
    <text evidence="3 4">Co-chaperone involved in the maturation of iron-sulfur cluster-containing proteins. Seems to help targeting proteins to be folded toward HscA.</text>
</comment>
<dbReference type="InterPro" id="IPR001623">
    <property type="entry name" value="DnaJ_domain"/>
</dbReference>
<dbReference type="CDD" id="cd06257">
    <property type="entry name" value="DnaJ"/>
    <property type="match status" value="1"/>
</dbReference>
<organism evidence="6 7">
    <name type="scientific">Massilia hydrophila</name>
    <dbReference type="NCBI Taxonomy" id="3044279"/>
    <lineage>
        <taxon>Bacteria</taxon>
        <taxon>Pseudomonadati</taxon>
        <taxon>Pseudomonadota</taxon>
        <taxon>Betaproteobacteria</taxon>
        <taxon>Burkholderiales</taxon>
        <taxon>Oxalobacteraceae</taxon>
        <taxon>Telluria group</taxon>
        <taxon>Massilia</taxon>
    </lineage>
</organism>
<accession>A0ABS7Y9J6</accession>
<dbReference type="Proteomes" id="UP001198602">
    <property type="component" value="Unassembled WGS sequence"/>
</dbReference>
<dbReference type="SUPFAM" id="SSF47144">
    <property type="entry name" value="HSC20 (HSCB), C-terminal oligomerisation domain"/>
    <property type="match status" value="1"/>
</dbReference>
<comment type="caution">
    <text evidence="6">The sequence shown here is derived from an EMBL/GenBank/DDBJ whole genome shotgun (WGS) entry which is preliminary data.</text>
</comment>
<dbReference type="PROSITE" id="PS50076">
    <property type="entry name" value="DNAJ_2"/>
    <property type="match status" value="1"/>
</dbReference>
<dbReference type="PANTHER" id="PTHR14021">
    <property type="entry name" value="IRON-SULFUR CLUSTER CO-CHAPERONE PROTEIN HSCB"/>
    <property type="match status" value="1"/>
</dbReference>
<evidence type="ECO:0000313" key="6">
    <source>
        <dbReference type="EMBL" id="MCA1854994.1"/>
    </source>
</evidence>
<dbReference type="InterPro" id="IPR009073">
    <property type="entry name" value="HscB_oligo_C"/>
</dbReference>
<reference evidence="6 7" key="1">
    <citation type="submission" date="2021-07" db="EMBL/GenBank/DDBJ databases">
        <title>Characterization of Violacein-producing bacteria and related species.</title>
        <authorList>
            <person name="Wilson H.S."/>
            <person name="De Leon M.E."/>
        </authorList>
    </citation>
    <scope>NUCLEOTIDE SEQUENCE [LARGE SCALE GENOMIC DNA]</scope>
    <source>
        <strain evidence="6 7">HSC-2F05</strain>
    </source>
</reference>
<dbReference type="EMBL" id="JAHYBX010000001">
    <property type="protein sequence ID" value="MCA1854994.1"/>
    <property type="molecule type" value="Genomic_DNA"/>
</dbReference>
<dbReference type="Pfam" id="PF07743">
    <property type="entry name" value="HSCB_C"/>
    <property type="match status" value="1"/>
</dbReference>
<evidence type="ECO:0000256" key="3">
    <source>
        <dbReference type="ARBA" id="ARBA00025596"/>
    </source>
</evidence>
<dbReference type="PANTHER" id="PTHR14021:SF15">
    <property type="entry name" value="IRON-SULFUR CLUSTER CO-CHAPERONE PROTEIN HSCB"/>
    <property type="match status" value="1"/>
</dbReference>
<name>A0ABS7Y9J6_9BURK</name>
<dbReference type="RefSeq" id="WP_225237397.1">
    <property type="nucleotide sequence ID" value="NZ_JAHYBX010000001.1"/>
</dbReference>
<evidence type="ECO:0000256" key="4">
    <source>
        <dbReference type="HAMAP-Rule" id="MF_00682"/>
    </source>
</evidence>
<dbReference type="NCBIfam" id="TIGR00714">
    <property type="entry name" value="hscB"/>
    <property type="match status" value="1"/>
</dbReference>
<dbReference type="Gene3D" id="1.20.1280.20">
    <property type="entry name" value="HscB, C-terminal domain"/>
    <property type="match status" value="1"/>
</dbReference>
<evidence type="ECO:0000256" key="2">
    <source>
        <dbReference type="ARBA" id="ARBA00023186"/>
    </source>
</evidence>
<dbReference type="InterPro" id="IPR004640">
    <property type="entry name" value="HscB"/>
</dbReference>
<evidence type="ECO:0000259" key="5">
    <source>
        <dbReference type="PROSITE" id="PS50076"/>
    </source>
</evidence>
<comment type="similarity">
    <text evidence="1 4">Belongs to the HscB family.</text>
</comment>
<evidence type="ECO:0000256" key="1">
    <source>
        <dbReference type="ARBA" id="ARBA00010476"/>
    </source>
</evidence>